<keyword evidence="1" id="KW-0812">Transmembrane</keyword>
<accession>A0A1U7ZHR7</accession>
<dbReference type="InterPro" id="IPR036249">
    <property type="entry name" value="Thioredoxin-like_sf"/>
</dbReference>
<dbReference type="CDD" id="cd03062">
    <property type="entry name" value="TRX_Fd_Sucrase"/>
    <property type="match status" value="1"/>
</dbReference>
<dbReference type="InParanoid" id="A0A1U7ZHR7"/>
<keyword evidence="1" id="KW-0472">Membrane</keyword>
<feature type="transmembrane region" description="Helical" evidence="1">
    <location>
        <begin position="391"/>
        <end position="411"/>
    </location>
</feature>
<organism evidence="2 3">
    <name type="scientific">Nelumbo nucifera</name>
    <name type="common">Sacred lotus</name>
    <dbReference type="NCBI Taxonomy" id="4432"/>
    <lineage>
        <taxon>Eukaryota</taxon>
        <taxon>Viridiplantae</taxon>
        <taxon>Streptophyta</taxon>
        <taxon>Embryophyta</taxon>
        <taxon>Tracheophyta</taxon>
        <taxon>Spermatophyta</taxon>
        <taxon>Magnoliopsida</taxon>
        <taxon>Proteales</taxon>
        <taxon>Nelumbonaceae</taxon>
        <taxon>Nelumbo</taxon>
    </lineage>
</organism>
<dbReference type="eggNOG" id="ENOG502RJU3">
    <property type="taxonomic scope" value="Eukaryota"/>
</dbReference>
<dbReference type="GeneID" id="104593090"/>
<dbReference type="SUPFAM" id="SSF52833">
    <property type="entry name" value="Thioredoxin-like"/>
    <property type="match status" value="1"/>
</dbReference>
<dbReference type="OMA" id="NLGGCCQ"/>
<dbReference type="PANTHER" id="PTHR31902:SF10">
    <property type="entry name" value="SUCRASE_FERREDOXIN-LIKE FAMILY PROTEIN"/>
    <property type="match status" value="1"/>
</dbReference>
<name>A0A1U7ZHR7_NELNU</name>
<evidence type="ECO:0000256" key="1">
    <source>
        <dbReference type="SAM" id="Phobius"/>
    </source>
</evidence>
<dbReference type="AlphaFoldDB" id="A0A1U7ZHR7"/>
<evidence type="ECO:0000313" key="2">
    <source>
        <dbReference type="Proteomes" id="UP000189703"/>
    </source>
</evidence>
<dbReference type="Pfam" id="PF06999">
    <property type="entry name" value="Suc_Fer-like"/>
    <property type="match status" value="1"/>
</dbReference>
<dbReference type="PANTHER" id="PTHR31902">
    <property type="entry name" value="ACTIN PATCHES DISTAL PROTEIN 1"/>
    <property type="match status" value="1"/>
</dbReference>
<keyword evidence="2" id="KW-1185">Reference proteome</keyword>
<dbReference type="Gene3D" id="3.40.30.10">
    <property type="entry name" value="Glutaredoxin"/>
    <property type="match status" value="1"/>
</dbReference>
<dbReference type="OrthoDB" id="10253744at2759"/>
<sequence>MTLCFSPSFLNIRLSKVRSCSSLQTLTFIMAGAGEDLSSFSGSAVSPTLDASNSQVEGAVADSQDTDDSKLGFKRPEMYKSSLAGTVEPYDRHIFLCYKNAESWPSRVEDAQFDRLPRLLAAVLKSRKNDIRGQTRLALCEGRDGTESSNGDILIFPEMVRYRGLTHFDVDNFVEDVLVKGTAWASGVSEALTGYHVFVCCHGSRDRRCGVCGPVLVDKFKEEIELRGLKDQVFVSPCSHVGGHKYAGNLIIFSQDSEGKVSGHWYGYVTPDDVPTLLDQHIAKGEIVEKLWRGQMGSSKERKVDDLKLQENGGTAYPNGANLEIREKETQGSSTKGNMKDSSSCCQGAKGFSCCRDERKEEKSGIENKPNAKYGLCSLSAWMETWEKDDFLAAAAVIGAVASIAVAYSFYKRSG</sequence>
<dbReference type="Proteomes" id="UP000189703">
    <property type="component" value="Unplaced"/>
</dbReference>
<dbReference type="KEGG" id="nnu:104593090"/>
<protein>
    <submittedName>
        <fullName evidence="3">Uncharacterized protein LOC104593090 isoform X1</fullName>
    </submittedName>
</protein>
<dbReference type="RefSeq" id="XP_010251072.1">
    <property type="nucleotide sequence ID" value="XM_010252770.2"/>
</dbReference>
<dbReference type="FunFam" id="3.40.30.10:FF:000213">
    <property type="entry name" value="APD1p protein"/>
    <property type="match status" value="1"/>
</dbReference>
<reference evidence="3" key="1">
    <citation type="submission" date="2025-08" db="UniProtKB">
        <authorList>
            <consortium name="RefSeq"/>
        </authorList>
    </citation>
    <scope>IDENTIFICATION</scope>
</reference>
<keyword evidence="1" id="KW-1133">Transmembrane helix</keyword>
<gene>
    <name evidence="3" type="primary">LOC104593090</name>
</gene>
<dbReference type="InterPro" id="IPR009737">
    <property type="entry name" value="Aim32/Apd1-like"/>
</dbReference>
<proteinExistence type="predicted"/>
<evidence type="ECO:0000313" key="3">
    <source>
        <dbReference type="RefSeq" id="XP_010251072.1"/>
    </source>
</evidence>
<dbReference type="STRING" id="4432.A0A1U7ZHR7"/>